<comment type="cofactor">
    <cofactor evidence="1">
        <name>FAD</name>
        <dbReference type="ChEBI" id="CHEBI:57692"/>
    </cofactor>
</comment>
<dbReference type="Proteomes" id="UP001603857">
    <property type="component" value="Unassembled WGS sequence"/>
</dbReference>
<name>A0ABD1LUM7_9FABA</name>
<accession>A0ABD1LUM7</accession>
<protein>
    <recommendedName>
        <fullName evidence="4">Cytokinin dehydrogenase 1 FAD/cytokinin binding domain-containing protein</fullName>
    </recommendedName>
</protein>
<sequence length="342" mass="39240">MALSTTSSLSNIMTRTLRNEPKRNASYEEFLERIHTVELTETQLGQWDIPHVWLDMFIPSSRISDFNEGVLKGIVLKQNLSPGNSVIYSMNRNISSLHCCRRRLLPPVKKAAKKVLRYLQGTKDYMLTYKKSNQLEVVGYSDSDYAGCVDSRKSTYGYVYMLVGGTISWKSSKESVIATSTMEAEFVACFESTIHALWLWNFISWFGIIDSIARPLRIYCDNFAAIFFSKNDRYSKGAKHIDLKYLSVNEEVQKQRVSIEHIGTELMIADPLTKGLPPKTFIGHRTINYYYNTIQGKIILFDLTFDSSHFYWASYTNRGSGHNLLNGNDRLKFNEERSLSNS</sequence>
<evidence type="ECO:0000313" key="6">
    <source>
        <dbReference type="Proteomes" id="UP001603857"/>
    </source>
</evidence>
<organism evidence="5 6">
    <name type="scientific">Flemingia macrophylla</name>
    <dbReference type="NCBI Taxonomy" id="520843"/>
    <lineage>
        <taxon>Eukaryota</taxon>
        <taxon>Viridiplantae</taxon>
        <taxon>Streptophyta</taxon>
        <taxon>Embryophyta</taxon>
        <taxon>Tracheophyta</taxon>
        <taxon>Spermatophyta</taxon>
        <taxon>Magnoliopsida</taxon>
        <taxon>eudicotyledons</taxon>
        <taxon>Gunneridae</taxon>
        <taxon>Pentapetalae</taxon>
        <taxon>rosids</taxon>
        <taxon>fabids</taxon>
        <taxon>Fabales</taxon>
        <taxon>Fabaceae</taxon>
        <taxon>Papilionoideae</taxon>
        <taxon>50 kb inversion clade</taxon>
        <taxon>NPAAA clade</taxon>
        <taxon>indigoferoid/millettioid clade</taxon>
        <taxon>Phaseoleae</taxon>
        <taxon>Flemingia</taxon>
    </lineage>
</organism>
<dbReference type="PANTHER" id="PTHR11439">
    <property type="entry name" value="GAG-POL-RELATED RETROTRANSPOSON"/>
    <property type="match status" value="1"/>
</dbReference>
<dbReference type="EMBL" id="JBGMDY010000007">
    <property type="protein sequence ID" value="KAL2327197.1"/>
    <property type="molecule type" value="Genomic_DNA"/>
</dbReference>
<keyword evidence="3" id="KW-0274">FAD</keyword>
<dbReference type="Gene3D" id="3.40.462.10">
    <property type="entry name" value="FAD-linked oxidases, C-terminal domain"/>
    <property type="match status" value="1"/>
</dbReference>
<evidence type="ECO:0000256" key="3">
    <source>
        <dbReference type="ARBA" id="ARBA00022827"/>
    </source>
</evidence>
<gene>
    <name evidence="5" type="ORF">Fmac_020624</name>
</gene>
<dbReference type="InterPro" id="IPR016164">
    <property type="entry name" value="FAD-linked_Oxase-like_C"/>
</dbReference>
<dbReference type="InterPro" id="IPR016170">
    <property type="entry name" value="Cytok_DH_C_sf"/>
</dbReference>
<keyword evidence="6" id="KW-1185">Reference proteome</keyword>
<proteinExistence type="predicted"/>
<dbReference type="PANTHER" id="PTHR11439:SF467">
    <property type="entry name" value="INTEGRASE CATALYTIC DOMAIN-CONTAINING PROTEIN"/>
    <property type="match status" value="1"/>
</dbReference>
<dbReference type="Pfam" id="PF09265">
    <property type="entry name" value="Cytokin-bind"/>
    <property type="match status" value="1"/>
</dbReference>
<evidence type="ECO:0000256" key="2">
    <source>
        <dbReference type="ARBA" id="ARBA00022630"/>
    </source>
</evidence>
<feature type="domain" description="Cytokinin dehydrogenase 1 FAD/cytokinin binding" evidence="4">
    <location>
        <begin position="23"/>
        <end position="93"/>
    </location>
</feature>
<dbReference type="CDD" id="cd09272">
    <property type="entry name" value="RNase_HI_RT_Ty1"/>
    <property type="match status" value="1"/>
</dbReference>
<dbReference type="InterPro" id="IPR015345">
    <property type="entry name" value="Cytokinin_DH_FAD/cytokin-bd"/>
</dbReference>
<comment type="caution">
    <text evidence="5">The sequence shown here is derived from an EMBL/GenBank/DDBJ whole genome shotgun (WGS) entry which is preliminary data.</text>
</comment>
<dbReference type="SUPFAM" id="SSF55103">
    <property type="entry name" value="FAD-linked oxidases, C-terminal domain"/>
    <property type="match status" value="1"/>
</dbReference>
<reference evidence="5 6" key="1">
    <citation type="submission" date="2024-08" db="EMBL/GenBank/DDBJ databases">
        <title>Insights into the chromosomal genome structure of Flemingia macrophylla.</title>
        <authorList>
            <person name="Ding Y."/>
            <person name="Zhao Y."/>
            <person name="Bi W."/>
            <person name="Wu M."/>
            <person name="Zhao G."/>
            <person name="Gong Y."/>
            <person name="Li W."/>
            <person name="Zhang P."/>
        </authorList>
    </citation>
    <scope>NUCLEOTIDE SEQUENCE [LARGE SCALE GENOMIC DNA]</scope>
    <source>
        <strain evidence="5">DYQJB</strain>
        <tissue evidence="5">Leaf</tissue>
    </source>
</reference>
<evidence type="ECO:0000259" key="4">
    <source>
        <dbReference type="Pfam" id="PF09265"/>
    </source>
</evidence>
<keyword evidence="2" id="KW-0285">Flavoprotein</keyword>
<evidence type="ECO:0000256" key="1">
    <source>
        <dbReference type="ARBA" id="ARBA00001974"/>
    </source>
</evidence>
<dbReference type="AlphaFoldDB" id="A0ABD1LUM7"/>
<evidence type="ECO:0000313" key="5">
    <source>
        <dbReference type="EMBL" id="KAL2327197.1"/>
    </source>
</evidence>